<comment type="caution">
    <text evidence="1">The sequence shown here is derived from an EMBL/GenBank/DDBJ whole genome shotgun (WGS) entry which is preliminary data.</text>
</comment>
<sequence>MARTAAAVGVDEIFMEVHDDPPNAPPLRNLEELLEELMAIARVSKGKQRFNIDLTPFCD</sequence>
<proteinExistence type="predicted"/>
<evidence type="ECO:0008006" key="3">
    <source>
        <dbReference type="Google" id="ProtNLM"/>
    </source>
</evidence>
<organism evidence="1 2">
    <name type="scientific">Rubroshorea leprosula</name>
    <dbReference type="NCBI Taxonomy" id="152421"/>
    <lineage>
        <taxon>Eukaryota</taxon>
        <taxon>Viridiplantae</taxon>
        <taxon>Streptophyta</taxon>
        <taxon>Embryophyta</taxon>
        <taxon>Tracheophyta</taxon>
        <taxon>Spermatophyta</taxon>
        <taxon>Magnoliopsida</taxon>
        <taxon>eudicotyledons</taxon>
        <taxon>Gunneridae</taxon>
        <taxon>Pentapetalae</taxon>
        <taxon>rosids</taxon>
        <taxon>malvids</taxon>
        <taxon>Malvales</taxon>
        <taxon>Dipterocarpaceae</taxon>
        <taxon>Rubroshorea</taxon>
    </lineage>
</organism>
<keyword evidence="2" id="KW-1185">Reference proteome</keyword>
<dbReference type="Proteomes" id="UP001054252">
    <property type="component" value="Unassembled WGS sequence"/>
</dbReference>
<gene>
    <name evidence="1" type="ORF">SLEP1_g18624</name>
</gene>
<protein>
    <recommendedName>
        <fullName evidence="3">3-deoxy-8-phosphooctulonate synthase</fullName>
    </recommendedName>
</protein>
<dbReference type="EMBL" id="BPVZ01000026">
    <property type="protein sequence ID" value="GKV06780.1"/>
    <property type="molecule type" value="Genomic_DNA"/>
</dbReference>
<evidence type="ECO:0000313" key="1">
    <source>
        <dbReference type="EMBL" id="GKV06780.1"/>
    </source>
</evidence>
<dbReference type="GO" id="GO:0008676">
    <property type="term" value="F:3-deoxy-8-phosphooctulonate synthase activity"/>
    <property type="evidence" value="ECO:0007669"/>
    <property type="project" value="InterPro"/>
</dbReference>
<reference evidence="1 2" key="1">
    <citation type="journal article" date="2021" name="Commun. Biol.">
        <title>The genome of Shorea leprosula (Dipterocarpaceae) highlights the ecological relevance of drought in aseasonal tropical rainforests.</title>
        <authorList>
            <person name="Ng K.K.S."/>
            <person name="Kobayashi M.J."/>
            <person name="Fawcett J.A."/>
            <person name="Hatakeyama M."/>
            <person name="Paape T."/>
            <person name="Ng C.H."/>
            <person name="Ang C.C."/>
            <person name="Tnah L.H."/>
            <person name="Lee C.T."/>
            <person name="Nishiyama T."/>
            <person name="Sese J."/>
            <person name="O'Brien M.J."/>
            <person name="Copetti D."/>
            <person name="Mohd Noor M.I."/>
            <person name="Ong R.C."/>
            <person name="Putra M."/>
            <person name="Sireger I.Z."/>
            <person name="Indrioko S."/>
            <person name="Kosugi Y."/>
            <person name="Izuno A."/>
            <person name="Isagi Y."/>
            <person name="Lee S.L."/>
            <person name="Shimizu K.K."/>
        </authorList>
    </citation>
    <scope>NUCLEOTIDE SEQUENCE [LARGE SCALE GENOMIC DNA]</scope>
    <source>
        <strain evidence="1">214</strain>
    </source>
</reference>
<dbReference type="InterPro" id="IPR013785">
    <property type="entry name" value="Aldolase_TIM"/>
</dbReference>
<name>A0AAV5J722_9ROSI</name>
<dbReference type="InterPro" id="IPR006269">
    <property type="entry name" value="KDO8P_synthase"/>
</dbReference>
<dbReference type="GO" id="GO:0005737">
    <property type="term" value="C:cytoplasm"/>
    <property type="evidence" value="ECO:0007669"/>
    <property type="project" value="InterPro"/>
</dbReference>
<dbReference type="SUPFAM" id="SSF51569">
    <property type="entry name" value="Aldolase"/>
    <property type="match status" value="1"/>
</dbReference>
<dbReference type="Gene3D" id="3.20.20.70">
    <property type="entry name" value="Aldolase class I"/>
    <property type="match status" value="1"/>
</dbReference>
<evidence type="ECO:0000313" key="2">
    <source>
        <dbReference type="Proteomes" id="UP001054252"/>
    </source>
</evidence>
<dbReference type="PANTHER" id="PTHR21057">
    <property type="entry name" value="PHOSPHO-2-DEHYDRO-3-DEOXYHEPTONATE ALDOLASE"/>
    <property type="match status" value="1"/>
</dbReference>
<accession>A0AAV5J722</accession>
<dbReference type="AlphaFoldDB" id="A0AAV5J722"/>